<organism evidence="2">
    <name type="scientific">Streptomyces sp. R35</name>
    <dbReference type="NCBI Taxonomy" id="3238630"/>
    <lineage>
        <taxon>Bacteria</taxon>
        <taxon>Bacillati</taxon>
        <taxon>Actinomycetota</taxon>
        <taxon>Actinomycetes</taxon>
        <taxon>Kitasatosporales</taxon>
        <taxon>Streptomycetaceae</taxon>
        <taxon>Streptomyces</taxon>
    </lineage>
</organism>
<proteinExistence type="predicted"/>
<dbReference type="AlphaFoldDB" id="A0AB39RXG2"/>
<dbReference type="EMBL" id="CP163440">
    <property type="protein sequence ID" value="XDQ60058.1"/>
    <property type="molecule type" value="Genomic_DNA"/>
</dbReference>
<dbReference type="RefSeq" id="WP_369255070.1">
    <property type="nucleotide sequence ID" value="NZ_CP163440.1"/>
</dbReference>
<name>A0AB39RXG2_9ACTN</name>
<feature type="compositionally biased region" description="Pro residues" evidence="1">
    <location>
        <begin position="126"/>
        <end position="141"/>
    </location>
</feature>
<evidence type="ECO:0000313" key="2">
    <source>
        <dbReference type="EMBL" id="XDQ60058.1"/>
    </source>
</evidence>
<gene>
    <name evidence="2" type="ORF">AB5J50_04445</name>
</gene>
<evidence type="ECO:0000256" key="1">
    <source>
        <dbReference type="SAM" id="MobiDB-lite"/>
    </source>
</evidence>
<protein>
    <submittedName>
        <fullName evidence="2">Uncharacterized protein</fullName>
    </submittedName>
</protein>
<accession>A0AB39RXG2</accession>
<reference evidence="2" key="1">
    <citation type="submission" date="2024-07" db="EMBL/GenBank/DDBJ databases">
        <authorList>
            <person name="Yu S.T."/>
        </authorList>
    </citation>
    <scope>NUCLEOTIDE SEQUENCE</scope>
    <source>
        <strain evidence="2">R35</strain>
    </source>
</reference>
<sequence>MGGDATRVMNLVLEGSADSDQEELDTLTRQLRKRLLELDIDRAELNRSDAAPDGSKPGDVIALGALAVTMAPFALRSVVRLVETWIGHRPVRTVSITIGEDSLELQAVSPGDQRKLIDAFITRHGPTPPPAGEPVSGPPPESGGGTAEGA</sequence>
<feature type="region of interest" description="Disordered" evidence="1">
    <location>
        <begin position="122"/>
        <end position="150"/>
    </location>
</feature>